<keyword evidence="5" id="KW-0804">Transcription</keyword>
<dbReference type="SMART" id="SM00448">
    <property type="entry name" value="REC"/>
    <property type="match status" value="1"/>
</dbReference>
<name>A0A2N5C5N2_9BURK</name>
<feature type="modified residue" description="4-aspartylphosphate" evidence="6">
    <location>
        <position position="66"/>
    </location>
</feature>
<dbReference type="FunFam" id="3.40.50.2300:FF:000018">
    <property type="entry name" value="DNA-binding transcriptional regulator NtrC"/>
    <property type="match status" value="1"/>
</dbReference>
<dbReference type="AlphaFoldDB" id="A0A2N5C5N2"/>
<dbReference type="Pfam" id="PF00072">
    <property type="entry name" value="Response_reg"/>
    <property type="match status" value="1"/>
</dbReference>
<evidence type="ECO:0000313" key="9">
    <source>
        <dbReference type="EMBL" id="PLP97508.1"/>
    </source>
</evidence>
<dbReference type="PANTHER" id="PTHR44688">
    <property type="entry name" value="DNA-BINDING TRANSCRIPTIONAL ACTIVATOR DEVR_DOSR"/>
    <property type="match status" value="1"/>
</dbReference>
<evidence type="ECO:0000256" key="4">
    <source>
        <dbReference type="ARBA" id="ARBA00023125"/>
    </source>
</evidence>
<organism evidence="9 10">
    <name type="scientific">Cupriavidus pauculus</name>
    <dbReference type="NCBI Taxonomy" id="82633"/>
    <lineage>
        <taxon>Bacteria</taxon>
        <taxon>Pseudomonadati</taxon>
        <taxon>Pseudomonadota</taxon>
        <taxon>Betaproteobacteria</taxon>
        <taxon>Burkholderiales</taxon>
        <taxon>Burkholderiaceae</taxon>
        <taxon>Cupriavidus</taxon>
    </lineage>
</organism>
<dbReference type="InterPro" id="IPR016032">
    <property type="entry name" value="Sig_transdc_resp-reg_C-effctor"/>
</dbReference>
<keyword evidence="1 6" id="KW-0597">Phosphoprotein</keyword>
<dbReference type="InterPro" id="IPR001789">
    <property type="entry name" value="Sig_transdc_resp-reg_receiver"/>
</dbReference>
<dbReference type="Pfam" id="PF00196">
    <property type="entry name" value="GerE"/>
    <property type="match status" value="1"/>
</dbReference>
<dbReference type="PANTHER" id="PTHR44688:SF16">
    <property type="entry name" value="DNA-BINDING TRANSCRIPTIONAL ACTIVATOR DEVR_DOSR"/>
    <property type="match status" value="1"/>
</dbReference>
<dbReference type="Gene3D" id="1.10.10.10">
    <property type="entry name" value="Winged helix-like DNA-binding domain superfamily/Winged helix DNA-binding domain"/>
    <property type="match status" value="1"/>
</dbReference>
<dbReference type="GO" id="GO:0006355">
    <property type="term" value="P:regulation of DNA-templated transcription"/>
    <property type="evidence" value="ECO:0007669"/>
    <property type="project" value="InterPro"/>
</dbReference>
<dbReference type="GO" id="GO:0000160">
    <property type="term" value="P:phosphorelay signal transduction system"/>
    <property type="evidence" value="ECO:0007669"/>
    <property type="project" value="UniProtKB-KW"/>
</dbReference>
<dbReference type="SUPFAM" id="SSF52172">
    <property type="entry name" value="CheY-like"/>
    <property type="match status" value="1"/>
</dbReference>
<dbReference type="SUPFAM" id="SSF46894">
    <property type="entry name" value="C-terminal effector domain of the bipartite response regulators"/>
    <property type="match status" value="1"/>
</dbReference>
<evidence type="ECO:0000259" key="8">
    <source>
        <dbReference type="PROSITE" id="PS50110"/>
    </source>
</evidence>
<dbReference type="PROSITE" id="PS50110">
    <property type="entry name" value="RESPONSE_REGULATORY"/>
    <property type="match status" value="1"/>
</dbReference>
<evidence type="ECO:0000256" key="3">
    <source>
        <dbReference type="ARBA" id="ARBA00023015"/>
    </source>
</evidence>
<dbReference type="CDD" id="cd06170">
    <property type="entry name" value="LuxR_C_like"/>
    <property type="match status" value="1"/>
</dbReference>
<evidence type="ECO:0000256" key="6">
    <source>
        <dbReference type="PROSITE-ProRule" id="PRU00169"/>
    </source>
</evidence>
<dbReference type="PROSITE" id="PS50043">
    <property type="entry name" value="HTH_LUXR_2"/>
    <property type="match status" value="1"/>
</dbReference>
<evidence type="ECO:0000256" key="2">
    <source>
        <dbReference type="ARBA" id="ARBA00023012"/>
    </source>
</evidence>
<accession>A0A2N5C5N2</accession>
<dbReference type="RefSeq" id="WP_101684533.1">
    <property type="nucleotide sequence ID" value="NZ_PJRP01000017.1"/>
</dbReference>
<keyword evidence="2" id="KW-0902">Two-component regulatory system</keyword>
<proteinExistence type="predicted"/>
<dbReference type="InterPro" id="IPR000792">
    <property type="entry name" value="Tscrpt_reg_LuxR_C"/>
</dbReference>
<reference evidence="9 10" key="1">
    <citation type="submission" date="2017-12" db="EMBL/GenBank/DDBJ databases">
        <title>Genome sequence of the active heterotrophic nitrifier-denitrifier, Cupriavidus pauculus UM1.</title>
        <authorList>
            <person name="Putonti C."/>
            <person name="Castignetti D."/>
        </authorList>
    </citation>
    <scope>NUCLEOTIDE SEQUENCE [LARGE SCALE GENOMIC DNA]</scope>
    <source>
        <strain evidence="9 10">UM1</strain>
    </source>
</reference>
<dbReference type="SMART" id="SM00421">
    <property type="entry name" value="HTH_LUXR"/>
    <property type="match status" value="1"/>
</dbReference>
<feature type="domain" description="HTH luxR-type" evidence="7">
    <location>
        <begin position="147"/>
        <end position="212"/>
    </location>
</feature>
<evidence type="ECO:0000313" key="10">
    <source>
        <dbReference type="Proteomes" id="UP000234341"/>
    </source>
</evidence>
<dbReference type="Proteomes" id="UP000234341">
    <property type="component" value="Unassembled WGS sequence"/>
</dbReference>
<feature type="domain" description="Response regulatory" evidence="8">
    <location>
        <begin position="17"/>
        <end position="131"/>
    </location>
</feature>
<gene>
    <name evidence="9" type="ORF">CYJ10_27155</name>
</gene>
<dbReference type="InterPro" id="IPR011006">
    <property type="entry name" value="CheY-like_superfamily"/>
</dbReference>
<dbReference type="GO" id="GO:0003677">
    <property type="term" value="F:DNA binding"/>
    <property type="evidence" value="ECO:0007669"/>
    <property type="project" value="UniProtKB-KW"/>
</dbReference>
<dbReference type="OrthoDB" id="9802186at2"/>
<dbReference type="Gene3D" id="3.40.50.2300">
    <property type="match status" value="1"/>
</dbReference>
<dbReference type="CDD" id="cd17537">
    <property type="entry name" value="REC_FixJ"/>
    <property type="match status" value="1"/>
</dbReference>
<dbReference type="InterPro" id="IPR036388">
    <property type="entry name" value="WH-like_DNA-bd_sf"/>
</dbReference>
<dbReference type="PRINTS" id="PR00038">
    <property type="entry name" value="HTHLUXR"/>
</dbReference>
<keyword evidence="4 9" id="KW-0238">DNA-binding</keyword>
<protein>
    <submittedName>
        <fullName evidence="9">DNA-binding response regulator</fullName>
    </submittedName>
</protein>
<keyword evidence="3" id="KW-0805">Transcription regulation</keyword>
<evidence type="ECO:0000256" key="1">
    <source>
        <dbReference type="ARBA" id="ARBA00022553"/>
    </source>
</evidence>
<sequence>MKPPECASHPPNARTRAVYVVDDDESMRQALARLLRSEGLHVETFESTQEFSSFPKYDAPSCLILDVRLRGESGLAFQEHIARSGGHMPIVFITGYGDIAMTARAMKAGAVDFLAKPFRDQDMLDAVATALARDIDRLAAEQSNASVRIAYASLTPRERDVMNRVAVGQMNKQIAADLGISLVTVKCHRGQVMRKMGARSVAELVRKAESLNLSLRSPA</sequence>
<evidence type="ECO:0000259" key="7">
    <source>
        <dbReference type="PROSITE" id="PS50043"/>
    </source>
</evidence>
<dbReference type="EMBL" id="PJRP01000017">
    <property type="protein sequence ID" value="PLP97508.1"/>
    <property type="molecule type" value="Genomic_DNA"/>
</dbReference>
<comment type="caution">
    <text evidence="9">The sequence shown here is derived from an EMBL/GenBank/DDBJ whole genome shotgun (WGS) entry which is preliminary data.</text>
</comment>
<evidence type="ECO:0000256" key="5">
    <source>
        <dbReference type="ARBA" id="ARBA00023163"/>
    </source>
</evidence>